<dbReference type="HOGENOM" id="CLU_1478887_0_0_2"/>
<feature type="domain" description="Protein-glutamine gamma-glutamyltransferase-like C-terminal" evidence="2">
    <location>
        <begin position="114"/>
        <end position="180"/>
    </location>
</feature>
<dbReference type="STRING" id="415426.Hbut_0280"/>
<organism evidence="3 4">
    <name type="scientific">Hyperthermus butylicus (strain DSM 5456 / JCM 9403 / PLM1-5)</name>
    <dbReference type="NCBI Taxonomy" id="415426"/>
    <lineage>
        <taxon>Archaea</taxon>
        <taxon>Thermoproteota</taxon>
        <taxon>Thermoprotei</taxon>
        <taxon>Desulfurococcales</taxon>
        <taxon>Pyrodictiaceae</taxon>
        <taxon>Hyperthermus</taxon>
    </lineage>
</organism>
<dbReference type="GeneID" id="4781919"/>
<keyword evidence="1" id="KW-0812">Transmembrane</keyword>
<dbReference type="Pfam" id="PF13559">
    <property type="entry name" value="DUF4129"/>
    <property type="match status" value="1"/>
</dbReference>
<dbReference type="EMBL" id="CP000493">
    <property type="protein sequence ID" value="ABM80152.1"/>
    <property type="molecule type" value="Genomic_DNA"/>
</dbReference>
<dbReference type="AlphaFoldDB" id="A2BJJ1"/>
<evidence type="ECO:0000313" key="3">
    <source>
        <dbReference type="EMBL" id="ABM80152.1"/>
    </source>
</evidence>
<name>A2BJJ1_HYPBU</name>
<dbReference type="RefSeq" id="WP_011821470.1">
    <property type="nucleotide sequence ID" value="NC_008818.1"/>
</dbReference>
<evidence type="ECO:0000313" key="4">
    <source>
        <dbReference type="Proteomes" id="UP000002593"/>
    </source>
</evidence>
<feature type="transmembrane region" description="Helical" evidence="1">
    <location>
        <begin position="54"/>
        <end position="74"/>
    </location>
</feature>
<dbReference type="KEGG" id="hbu:Hbut_0280"/>
<sequence length="182" mass="19735">MPGIETPHHYIPDLLQQQPAAPTSFVPGNASAVQPETTGVAVQYAGGGSGMDPWLAGLIALVVGLAVVALLLVVSRLSARTTQLPEAGMPQPRSTYMVPPGYRYEGLRLELRRAYLRVLEALRRHGLYLPHGATAGEVGEAARRHGLGSAARVARLYRDHMYSRRGPPRGVVDEAWRLAREL</sequence>
<gene>
    <name evidence="3" type="ordered locus">Hbut_0280</name>
</gene>
<reference evidence="3 4" key="1">
    <citation type="journal article" date="2007" name="Archaea">
        <title>The genome of Hyperthermus butylicus: a sulfur-reducing, peptide fermenting, neutrophilic Crenarchaeote growing up to 108 degrees C.</title>
        <authorList>
            <person name="Brugger K."/>
            <person name="Chen L."/>
            <person name="Stark M."/>
            <person name="Zibat A."/>
            <person name="Redder P."/>
            <person name="Ruepp A."/>
            <person name="Awayez M."/>
            <person name="She Q."/>
            <person name="Garrett R.A."/>
            <person name="Klenk H.P."/>
        </authorList>
    </citation>
    <scope>NUCLEOTIDE SEQUENCE [LARGE SCALE GENOMIC DNA]</scope>
    <source>
        <strain evidence="4">DSM 5456 / JCM 9403 / PLM1-5</strain>
    </source>
</reference>
<keyword evidence="4" id="KW-1185">Reference proteome</keyword>
<dbReference type="EnsemblBacteria" id="ABM80152">
    <property type="protein sequence ID" value="ABM80152"/>
    <property type="gene ID" value="Hbut_0280"/>
</dbReference>
<dbReference type="Proteomes" id="UP000002593">
    <property type="component" value="Chromosome"/>
</dbReference>
<proteinExistence type="predicted"/>
<evidence type="ECO:0000256" key="1">
    <source>
        <dbReference type="SAM" id="Phobius"/>
    </source>
</evidence>
<keyword evidence="1" id="KW-1133">Transmembrane helix</keyword>
<dbReference type="InterPro" id="IPR025403">
    <property type="entry name" value="TgpA-like_C"/>
</dbReference>
<protein>
    <recommendedName>
        <fullName evidence="2">Protein-glutamine gamma-glutamyltransferase-like C-terminal domain-containing protein</fullName>
    </recommendedName>
</protein>
<accession>A2BJJ1</accession>
<evidence type="ECO:0000259" key="2">
    <source>
        <dbReference type="Pfam" id="PF13559"/>
    </source>
</evidence>
<keyword evidence="1" id="KW-0472">Membrane</keyword>